<sequence length="54" mass="6053">MDMLNMDMSTSKSLDQWILFFELDDSSSSMVMATSLQGFLSELPGPTITLITFQ</sequence>
<dbReference type="EMBL" id="KB644412">
    <property type="protein sequence ID" value="EPS30170.1"/>
    <property type="molecule type" value="Genomic_DNA"/>
</dbReference>
<proteinExistence type="predicted"/>
<evidence type="ECO:0000313" key="2">
    <source>
        <dbReference type="Proteomes" id="UP000019376"/>
    </source>
</evidence>
<gene>
    <name evidence="1" type="ORF">PDE_05120</name>
</gene>
<evidence type="ECO:0000313" key="1">
    <source>
        <dbReference type="EMBL" id="EPS30170.1"/>
    </source>
</evidence>
<keyword evidence="2" id="KW-1185">Reference proteome</keyword>
<dbReference type="Proteomes" id="UP000019376">
    <property type="component" value="Unassembled WGS sequence"/>
</dbReference>
<dbReference type="AlphaFoldDB" id="S7ZHM7"/>
<reference evidence="1 2" key="1">
    <citation type="journal article" date="2013" name="PLoS ONE">
        <title>Genomic and secretomic analyses reveal unique features of the lignocellulolytic enzyme system of Penicillium decumbens.</title>
        <authorList>
            <person name="Liu G."/>
            <person name="Zhang L."/>
            <person name="Wei X."/>
            <person name="Zou G."/>
            <person name="Qin Y."/>
            <person name="Ma L."/>
            <person name="Li J."/>
            <person name="Zheng H."/>
            <person name="Wang S."/>
            <person name="Wang C."/>
            <person name="Xun L."/>
            <person name="Zhao G.-P."/>
            <person name="Zhou Z."/>
            <person name="Qu Y."/>
        </authorList>
    </citation>
    <scope>NUCLEOTIDE SEQUENCE [LARGE SCALE GENOMIC DNA]</scope>
    <source>
        <strain evidence="2">114-2 / CGMCC 5302</strain>
    </source>
</reference>
<name>S7ZHM7_PENO1</name>
<organism evidence="1 2">
    <name type="scientific">Penicillium oxalicum (strain 114-2 / CGMCC 5302)</name>
    <name type="common">Penicillium decumbens</name>
    <dbReference type="NCBI Taxonomy" id="933388"/>
    <lineage>
        <taxon>Eukaryota</taxon>
        <taxon>Fungi</taxon>
        <taxon>Dikarya</taxon>
        <taxon>Ascomycota</taxon>
        <taxon>Pezizomycotina</taxon>
        <taxon>Eurotiomycetes</taxon>
        <taxon>Eurotiomycetidae</taxon>
        <taxon>Eurotiales</taxon>
        <taxon>Aspergillaceae</taxon>
        <taxon>Penicillium</taxon>
    </lineage>
</organism>
<protein>
    <submittedName>
        <fullName evidence="1">Uncharacterized protein</fullName>
    </submittedName>
</protein>
<accession>S7ZHM7</accession>
<dbReference type="HOGENOM" id="CLU_3051078_0_0_1"/>